<accession>A0A1M5C3L9</accession>
<sequence>MLFTAVVTSCTRTLDIQEDVNDNISRQTTYKIHAKESDSAFSSGDELYPDPDVPIKDTHDWKTKP</sequence>
<evidence type="ECO:0000256" key="1">
    <source>
        <dbReference type="SAM" id="MobiDB-lite"/>
    </source>
</evidence>
<name>A0A1M5C3L9_9FLAO</name>
<protein>
    <submittedName>
        <fullName evidence="2">Uncharacterized protein</fullName>
    </submittedName>
</protein>
<evidence type="ECO:0000313" key="3">
    <source>
        <dbReference type="Proteomes" id="UP000184518"/>
    </source>
</evidence>
<dbReference type="EMBL" id="FQUT01000004">
    <property type="protein sequence ID" value="SHF49291.1"/>
    <property type="molecule type" value="Genomic_DNA"/>
</dbReference>
<gene>
    <name evidence="2" type="ORF">SAMN05443633_104389</name>
</gene>
<keyword evidence="3" id="KW-1185">Reference proteome</keyword>
<organism evidence="2 3">
    <name type="scientific">Chryseobacterium arachidis</name>
    <dbReference type="NCBI Taxonomy" id="1416778"/>
    <lineage>
        <taxon>Bacteria</taxon>
        <taxon>Pseudomonadati</taxon>
        <taxon>Bacteroidota</taxon>
        <taxon>Flavobacteriia</taxon>
        <taxon>Flavobacteriales</taxon>
        <taxon>Weeksellaceae</taxon>
        <taxon>Chryseobacterium group</taxon>
        <taxon>Chryseobacterium</taxon>
    </lineage>
</organism>
<proteinExistence type="predicted"/>
<dbReference type="AlphaFoldDB" id="A0A1M5C3L9"/>
<reference evidence="3" key="1">
    <citation type="submission" date="2016-11" db="EMBL/GenBank/DDBJ databases">
        <authorList>
            <person name="Varghese N."/>
            <person name="Submissions S."/>
        </authorList>
    </citation>
    <scope>NUCLEOTIDE SEQUENCE [LARGE SCALE GENOMIC DNA]</scope>
    <source>
        <strain evidence="3">DSM 27619</strain>
    </source>
</reference>
<dbReference type="Proteomes" id="UP000184518">
    <property type="component" value="Unassembled WGS sequence"/>
</dbReference>
<dbReference type="STRING" id="1416778.SAMN05443633_104389"/>
<evidence type="ECO:0000313" key="2">
    <source>
        <dbReference type="EMBL" id="SHF49291.1"/>
    </source>
</evidence>
<feature type="compositionally biased region" description="Basic and acidic residues" evidence="1">
    <location>
        <begin position="53"/>
        <end position="65"/>
    </location>
</feature>
<feature type="region of interest" description="Disordered" evidence="1">
    <location>
        <begin position="37"/>
        <end position="65"/>
    </location>
</feature>